<comment type="caution">
    <text evidence="1">The sequence shown here is derived from an EMBL/GenBank/DDBJ whole genome shotgun (WGS) entry which is preliminary data.</text>
</comment>
<evidence type="ECO:0000313" key="1">
    <source>
        <dbReference type="EMBL" id="OIV36546.1"/>
    </source>
</evidence>
<name>A0A1J7CA73_9ACTN</name>
<reference evidence="1 2" key="1">
    <citation type="submission" date="2016-10" db="EMBL/GenBank/DDBJ databases">
        <title>Genome sequence of Streptomyces gilvigriseus MUSC 26.</title>
        <authorList>
            <person name="Lee L.-H."/>
            <person name="Ser H.-L."/>
        </authorList>
    </citation>
    <scope>NUCLEOTIDE SEQUENCE [LARGE SCALE GENOMIC DNA]</scope>
    <source>
        <strain evidence="1 2">MUSC 26</strain>
    </source>
</reference>
<accession>A0A1J7CA73</accession>
<evidence type="ECO:0000313" key="2">
    <source>
        <dbReference type="Proteomes" id="UP000243342"/>
    </source>
</evidence>
<dbReference type="STRING" id="1428644.BIV57_15415"/>
<proteinExistence type="predicted"/>
<keyword evidence="2" id="KW-1185">Reference proteome</keyword>
<dbReference type="OrthoDB" id="160279at2"/>
<protein>
    <submittedName>
        <fullName evidence="1">Uncharacterized protein</fullName>
    </submittedName>
</protein>
<sequence length="178" mass="18315">MTLRRPVVERIAAATLRDGGVTADLRTGALLPPVDAWYLPRRPDRTRIVPGDDFLAGAVADFLAAEAPLLGEEAAACGEEPAAFGEEPGACGGEPAPHGGARLWLGTWLNPATGRCYLDIVTRAATAAEAVALARRYGAVHGRPIVAVCNPARGLTVAVADGAPIGVSGPRRPPSPGR</sequence>
<dbReference type="RefSeq" id="WP_071657443.1">
    <property type="nucleotide sequence ID" value="NZ_MLCF01000085.1"/>
</dbReference>
<gene>
    <name evidence="1" type="ORF">BIV57_15415</name>
</gene>
<dbReference type="EMBL" id="MLCF01000085">
    <property type="protein sequence ID" value="OIV36546.1"/>
    <property type="molecule type" value="Genomic_DNA"/>
</dbReference>
<dbReference type="Proteomes" id="UP000243342">
    <property type="component" value="Unassembled WGS sequence"/>
</dbReference>
<organism evidence="1 2">
    <name type="scientific">Mangrovactinospora gilvigrisea</name>
    <dbReference type="NCBI Taxonomy" id="1428644"/>
    <lineage>
        <taxon>Bacteria</taxon>
        <taxon>Bacillati</taxon>
        <taxon>Actinomycetota</taxon>
        <taxon>Actinomycetes</taxon>
        <taxon>Kitasatosporales</taxon>
        <taxon>Streptomycetaceae</taxon>
        <taxon>Mangrovactinospora</taxon>
    </lineage>
</organism>
<dbReference type="AlphaFoldDB" id="A0A1J7CA73"/>